<dbReference type="Proteomes" id="UP000315971">
    <property type="component" value="Unassembled WGS sequence"/>
</dbReference>
<gene>
    <name evidence="1" type="ORF">SAMN06265350_11435</name>
</gene>
<protein>
    <recommendedName>
        <fullName evidence="3">General stress protein CsbD</fullName>
    </recommendedName>
</protein>
<dbReference type="SUPFAM" id="SSF69047">
    <property type="entry name" value="Hypothetical protein YjbJ"/>
    <property type="match status" value="1"/>
</dbReference>
<sequence length="70" mass="8353">MGNLVINGNWDKIKTKIKRKYNNLTDDELTYVNGQEEELVTRLMKLLNKDRTYVEFMLSKMQSNLDNNRL</sequence>
<keyword evidence="2" id="KW-1185">Reference proteome</keyword>
<dbReference type="EMBL" id="FXSZ01000014">
    <property type="protein sequence ID" value="SMO82580.1"/>
    <property type="molecule type" value="Genomic_DNA"/>
</dbReference>
<evidence type="ECO:0000313" key="2">
    <source>
        <dbReference type="Proteomes" id="UP000315971"/>
    </source>
</evidence>
<dbReference type="InterPro" id="IPR036629">
    <property type="entry name" value="YjbJ_sf"/>
</dbReference>
<dbReference type="RefSeq" id="WP_142604717.1">
    <property type="nucleotide sequence ID" value="NZ_FXSZ01000014.1"/>
</dbReference>
<name>A0A521EHD3_9SPHI</name>
<dbReference type="OrthoDB" id="770226at2"/>
<dbReference type="Gene3D" id="1.10.1470.10">
    <property type="entry name" value="YjbJ"/>
    <property type="match status" value="1"/>
</dbReference>
<evidence type="ECO:0008006" key="3">
    <source>
        <dbReference type="Google" id="ProtNLM"/>
    </source>
</evidence>
<organism evidence="1 2">
    <name type="scientific">Solitalea koreensis</name>
    <dbReference type="NCBI Taxonomy" id="543615"/>
    <lineage>
        <taxon>Bacteria</taxon>
        <taxon>Pseudomonadati</taxon>
        <taxon>Bacteroidota</taxon>
        <taxon>Sphingobacteriia</taxon>
        <taxon>Sphingobacteriales</taxon>
        <taxon>Sphingobacteriaceae</taxon>
        <taxon>Solitalea</taxon>
    </lineage>
</organism>
<dbReference type="AlphaFoldDB" id="A0A521EHD3"/>
<reference evidence="1 2" key="1">
    <citation type="submission" date="2017-05" db="EMBL/GenBank/DDBJ databases">
        <authorList>
            <person name="Varghese N."/>
            <person name="Submissions S."/>
        </authorList>
    </citation>
    <scope>NUCLEOTIDE SEQUENCE [LARGE SCALE GENOMIC DNA]</scope>
    <source>
        <strain evidence="1 2">DSM 21342</strain>
    </source>
</reference>
<accession>A0A521EHD3</accession>
<proteinExistence type="predicted"/>
<evidence type="ECO:0000313" key="1">
    <source>
        <dbReference type="EMBL" id="SMO82580.1"/>
    </source>
</evidence>